<proteinExistence type="predicted"/>
<feature type="domain" description="FAD dependent oxidoreductase" evidence="2">
    <location>
        <begin position="45"/>
        <end position="465"/>
    </location>
</feature>
<dbReference type="InterPro" id="IPR006076">
    <property type="entry name" value="FAD-dep_OxRdtase"/>
</dbReference>
<dbReference type="SUPFAM" id="SSF51905">
    <property type="entry name" value="FAD/NAD(P)-binding domain"/>
    <property type="match status" value="1"/>
</dbReference>
<protein>
    <recommendedName>
        <fullName evidence="2">FAD dependent oxidoreductase domain-containing protein</fullName>
    </recommendedName>
</protein>
<dbReference type="Gene3D" id="3.50.50.60">
    <property type="entry name" value="FAD/NAD(P)-binding domain"/>
    <property type="match status" value="1"/>
</dbReference>
<dbReference type="Proteomes" id="UP001586593">
    <property type="component" value="Unassembled WGS sequence"/>
</dbReference>
<dbReference type="Pfam" id="PF01266">
    <property type="entry name" value="DAO"/>
    <property type="match status" value="1"/>
</dbReference>
<dbReference type="InterPro" id="IPR036188">
    <property type="entry name" value="FAD/NAD-bd_sf"/>
</dbReference>
<evidence type="ECO:0000256" key="1">
    <source>
        <dbReference type="SAM" id="MobiDB-lite"/>
    </source>
</evidence>
<evidence type="ECO:0000259" key="2">
    <source>
        <dbReference type="Pfam" id="PF01266"/>
    </source>
</evidence>
<evidence type="ECO:0000313" key="3">
    <source>
        <dbReference type="EMBL" id="KAL1869189.1"/>
    </source>
</evidence>
<reference evidence="3 4" key="1">
    <citation type="journal article" date="2024" name="Commun. Biol.">
        <title>Comparative genomic analysis of thermophilic fungi reveals convergent evolutionary adaptations and gene losses.</title>
        <authorList>
            <person name="Steindorff A.S."/>
            <person name="Aguilar-Pontes M.V."/>
            <person name="Robinson A.J."/>
            <person name="Andreopoulos B."/>
            <person name="LaButti K."/>
            <person name="Kuo A."/>
            <person name="Mondo S."/>
            <person name="Riley R."/>
            <person name="Otillar R."/>
            <person name="Haridas S."/>
            <person name="Lipzen A."/>
            <person name="Grimwood J."/>
            <person name="Schmutz J."/>
            <person name="Clum A."/>
            <person name="Reid I.D."/>
            <person name="Moisan M.C."/>
            <person name="Butler G."/>
            <person name="Nguyen T.T.M."/>
            <person name="Dewar K."/>
            <person name="Conant G."/>
            <person name="Drula E."/>
            <person name="Henrissat B."/>
            <person name="Hansel C."/>
            <person name="Singer S."/>
            <person name="Hutchinson M.I."/>
            <person name="de Vries R.P."/>
            <person name="Natvig D.O."/>
            <person name="Powell A.J."/>
            <person name="Tsang A."/>
            <person name="Grigoriev I.V."/>
        </authorList>
    </citation>
    <scope>NUCLEOTIDE SEQUENCE [LARGE SCALE GENOMIC DNA]</scope>
    <source>
        <strain evidence="3 4">ATCC 24622</strain>
    </source>
</reference>
<organism evidence="3 4">
    <name type="scientific">Phialemonium thermophilum</name>
    <dbReference type="NCBI Taxonomy" id="223376"/>
    <lineage>
        <taxon>Eukaryota</taxon>
        <taxon>Fungi</taxon>
        <taxon>Dikarya</taxon>
        <taxon>Ascomycota</taxon>
        <taxon>Pezizomycotina</taxon>
        <taxon>Sordariomycetes</taxon>
        <taxon>Sordariomycetidae</taxon>
        <taxon>Cephalothecales</taxon>
        <taxon>Cephalothecaceae</taxon>
        <taxon>Phialemonium</taxon>
    </lineage>
</organism>
<comment type="caution">
    <text evidence="3">The sequence shown here is derived from an EMBL/GenBank/DDBJ whole genome shotgun (WGS) entry which is preliminary data.</text>
</comment>
<dbReference type="EMBL" id="JAZHXJ010000200">
    <property type="protein sequence ID" value="KAL1869189.1"/>
    <property type="molecule type" value="Genomic_DNA"/>
</dbReference>
<evidence type="ECO:0000313" key="4">
    <source>
        <dbReference type="Proteomes" id="UP001586593"/>
    </source>
</evidence>
<feature type="region of interest" description="Disordered" evidence="1">
    <location>
        <begin position="1"/>
        <end position="20"/>
    </location>
</feature>
<dbReference type="PANTHER" id="PTHR13847">
    <property type="entry name" value="SARCOSINE DEHYDROGENASE-RELATED"/>
    <property type="match status" value="1"/>
</dbReference>
<dbReference type="Gene3D" id="3.30.9.10">
    <property type="entry name" value="D-Amino Acid Oxidase, subunit A, domain 2"/>
    <property type="match status" value="1"/>
</dbReference>
<accession>A0ABR3X060</accession>
<sequence length="518" mass="56692">MTIREILPGQSGLPVPDPTKSYWHREPSKKLLGHRTTVDLPETADIVIIGSGITGSFAAHFLKNGKAIDAKVLVLEAREACWGATGRNGGHCQPLIYMSSPEVAKFELDTYHFLRGFVEENKISCDWVCFSGVHAFLTQESFEAAASSIERLRVSHPELAAQAKVVRERESPGNRPDAESLSSLRIPTARGAVIQEHAASLWPYKLVAWVLEQLLEEFPAPSFNLQTNTPVTKLQKVSLGSQARGSGGSRWVLTTPRGRVTTPTVLLCTNAYTSRLLPAFSDLIVPTRGQIAAILPPRTTGLAMGREETGIPAQLEHSYLFVGDDPESGSVRDDYLVQRPLPEGELIFGGGRNRAKDFAAGEWRDDVIEEPVSRWLRGELSPPLDLTPRRSSTAFEKDNKDCNGEALLDASFEWTGIMGFSRDNYPWVGAVPQSLGGEDGGLWICGGYTGHGMPAAALSARAVVQQIVGGRADEEAIILPREFQVTEQRVNTARSMFEEVDELGKRGFRAFFPGMHAT</sequence>
<name>A0ABR3X060_9PEZI</name>
<dbReference type="PANTHER" id="PTHR13847:SF129">
    <property type="entry name" value="FAD DEPENDENT OXIDOREDUCTASE"/>
    <property type="match status" value="1"/>
</dbReference>
<gene>
    <name evidence="3" type="ORF">VTK73DRAFT_3325</name>
</gene>
<keyword evidence="4" id="KW-1185">Reference proteome</keyword>